<evidence type="ECO:0000313" key="3">
    <source>
        <dbReference type="Proteomes" id="UP000494245"/>
    </source>
</evidence>
<dbReference type="AlphaFoldDB" id="A0A6V8M083"/>
<sequence length="126" mass="13413">MAREVSIEKELHHQVCLYKSIFNSISSPMLLVEVGGELVLDANAAFAHLSGCQTHEAIGRSCSEIGIALTGPLPLASSPSAAKPAPVTTLQATLGGRRFTVQCQSIACHKDEQRGYATLLFSDSMK</sequence>
<dbReference type="EMBL" id="BLTE01000007">
    <property type="protein sequence ID" value="GFK93885.1"/>
    <property type="molecule type" value="Genomic_DNA"/>
</dbReference>
<dbReference type="PROSITE" id="PS50112">
    <property type="entry name" value="PAS"/>
    <property type="match status" value="1"/>
</dbReference>
<dbReference type="Proteomes" id="UP000494245">
    <property type="component" value="Unassembled WGS sequence"/>
</dbReference>
<dbReference type="Pfam" id="PF13188">
    <property type="entry name" value="PAS_8"/>
    <property type="match status" value="1"/>
</dbReference>
<evidence type="ECO:0000259" key="1">
    <source>
        <dbReference type="PROSITE" id="PS50112"/>
    </source>
</evidence>
<comment type="caution">
    <text evidence="2">The sequence shown here is derived from an EMBL/GenBank/DDBJ whole genome shotgun (WGS) entry which is preliminary data.</text>
</comment>
<dbReference type="InterPro" id="IPR000014">
    <property type="entry name" value="PAS"/>
</dbReference>
<protein>
    <recommendedName>
        <fullName evidence="1">PAS domain-containing protein</fullName>
    </recommendedName>
</protein>
<feature type="domain" description="PAS" evidence="1">
    <location>
        <begin position="18"/>
        <end position="61"/>
    </location>
</feature>
<dbReference type="InterPro" id="IPR035965">
    <property type="entry name" value="PAS-like_dom_sf"/>
</dbReference>
<reference evidence="2 3" key="1">
    <citation type="submission" date="2020-04" db="EMBL/GenBank/DDBJ databases">
        <authorList>
            <consortium name="Desulfovibrio sp. FSS-1 genome sequencing consortium"/>
            <person name="Shimoshige H."/>
            <person name="Kobayashi H."/>
            <person name="Maekawa T."/>
        </authorList>
    </citation>
    <scope>NUCLEOTIDE SEQUENCE [LARGE SCALE GENOMIC DNA]</scope>
    <source>
        <strain evidence="2 3">SIID29052-01</strain>
    </source>
</reference>
<keyword evidence="3" id="KW-1185">Reference proteome</keyword>
<gene>
    <name evidence="2" type="ORF">NNJEOMEG_01723</name>
</gene>
<dbReference type="Gene3D" id="3.30.450.20">
    <property type="entry name" value="PAS domain"/>
    <property type="match status" value="1"/>
</dbReference>
<proteinExistence type="predicted"/>
<reference evidence="2 3" key="2">
    <citation type="submission" date="2020-05" db="EMBL/GenBank/DDBJ databases">
        <title>Draft genome sequence of Desulfovibrio sp. strainFSS-1.</title>
        <authorList>
            <person name="Shimoshige H."/>
            <person name="Kobayashi H."/>
            <person name="Maekawa T."/>
        </authorList>
    </citation>
    <scope>NUCLEOTIDE SEQUENCE [LARGE SCALE GENOMIC DNA]</scope>
    <source>
        <strain evidence="2 3">SIID29052-01</strain>
    </source>
</reference>
<name>A0A6V8M083_9BACT</name>
<evidence type="ECO:0000313" key="2">
    <source>
        <dbReference type="EMBL" id="GFK93885.1"/>
    </source>
</evidence>
<organism evidence="2 3">
    <name type="scientific">Fundidesulfovibrio magnetotacticus</name>
    <dbReference type="NCBI Taxonomy" id="2730080"/>
    <lineage>
        <taxon>Bacteria</taxon>
        <taxon>Pseudomonadati</taxon>
        <taxon>Thermodesulfobacteriota</taxon>
        <taxon>Desulfovibrionia</taxon>
        <taxon>Desulfovibrionales</taxon>
        <taxon>Desulfovibrionaceae</taxon>
        <taxon>Fundidesulfovibrio</taxon>
    </lineage>
</organism>
<dbReference type="SUPFAM" id="SSF55785">
    <property type="entry name" value="PYP-like sensor domain (PAS domain)"/>
    <property type="match status" value="1"/>
</dbReference>
<accession>A0A6V8M083</accession>